<keyword evidence="3" id="KW-1185">Reference proteome</keyword>
<protein>
    <submittedName>
        <fullName evidence="2">Uncharacterized protein</fullName>
    </submittedName>
</protein>
<keyword evidence="1" id="KW-0812">Transmembrane</keyword>
<organism evidence="2 3">
    <name type="scientific">Sedimentitalea xiamensis</name>
    <dbReference type="NCBI Taxonomy" id="3050037"/>
    <lineage>
        <taxon>Bacteria</taxon>
        <taxon>Pseudomonadati</taxon>
        <taxon>Pseudomonadota</taxon>
        <taxon>Alphaproteobacteria</taxon>
        <taxon>Rhodobacterales</taxon>
        <taxon>Paracoccaceae</taxon>
        <taxon>Sedimentitalea</taxon>
    </lineage>
</organism>
<sequence>MSFTSPRLEVRRRFARVHVNVFYIIVRVVGMVFSNFGRGNCSKRIFGAGAGRDMMTGDTQAIRIRPENGAGAIT</sequence>
<name>A0ABT7FGT9_9RHOB</name>
<accession>A0ABT7FGT9</accession>
<comment type="caution">
    <text evidence="2">The sequence shown here is derived from an EMBL/GenBank/DDBJ whole genome shotgun (WGS) entry which is preliminary data.</text>
</comment>
<proteinExistence type="predicted"/>
<reference evidence="2 3" key="1">
    <citation type="submission" date="2023-05" db="EMBL/GenBank/DDBJ databases">
        <title>Sedimentitalea sp. nov. JM2-8.</title>
        <authorList>
            <person name="Huang J."/>
        </authorList>
    </citation>
    <scope>NUCLEOTIDE SEQUENCE [LARGE SCALE GENOMIC DNA]</scope>
    <source>
        <strain evidence="2 3">JM2-8</strain>
    </source>
</reference>
<keyword evidence="1" id="KW-1133">Transmembrane helix</keyword>
<dbReference type="RefSeq" id="WP_284486226.1">
    <property type="nucleotide sequence ID" value="NZ_JASNJE010000018.1"/>
</dbReference>
<evidence type="ECO:0000256" key="1">
    <source>
        <dbReference type="SAM" id="Phobius"/>
    </source>
</evidence>
<evidence type="ECO:0000313" key="2">
    <source>
        <dbReference type="EMBL" id="MDK3074293.1"/>
    </source>
</evidence>
<gene>
    <name evidence="2" type="ORF">QO034_14370</name>
</gene>
<keyword evidence="1" id="KW-0472">Membrane</keyword>
<feature type="transmembrane region" description="Helical" evidence="1">
    <location>
        <begin position="20"/>
        <end position="37"/>
    </location>
</feature>
<dbReference type="EMBL" id="JASNJE010000018">
    <property type="protein sequence ID" value="MDK3074293.1"/>
    <property type="molecule type" value="Genomic_DNA"/>
</dbReference>
<dbReference type="Proteomes" id="UP001227126">
    <property type="component" value="Unassembled WGS sequence"/>
</dbReference>
<evidence type="ECO:0000313" key="3">
    <source>
        <dbReference type="Proteomes" id="UP001227126"/>
    </source>
</evidence>